<keyword evidence="3" id="KW-0732">Signal</keyword>
<proteinExistence type="predicted"/>
<feature type="signal peptide" evidence="3">
    <location>
        <begin position="1"/>
        <end position="17"/>
    </location>
</feature>
<evidence type="ECO:0000256" key="3">
    <source>
        <dbReference type="SAM" id="SignalP"/>
    </source>
</evidence>
<keyword evidence="2" id="KW-0812">Transmembrane</keyword>
<evidence type="ECO:0000313" key="4">
    <source>
        <dbReference type="EMBL" id="KAF2676847.1"/>
    </source>
</evidence>
<dbReference type="EMBL" id="MU005629">
    <property type="protein sequence ID" value="KAF2676847.1"/>
    <property type="molecule type" value="Genomic_DNA"/>
</dbReference>
<dbReference type="PANTHER" id="PTHR16861:SF4">
    <property type="entry name" value="SH3 DOMAIN PROTEIN (AFU_ORTHOLOGUE AFUA_1G13610)"/>
    <property type="match status" value="1"/>
</dbReference>
<gene>
    <name evidence="4" type="ORF">K458DRAFT_396571</name>
</gene>
<evidence type="ECO:0000256" key="2">
    <source>
        <dbReference type="SAM" id="Phobius"/>
    </source>
</evidence>
<feature type="compositionally biased region" description="Low complexity" evidence="1">
    <location>
        <begin position="149"/>
        <end position="175"/>
    </location>
</feature>
<evidence type="ECO:0000313" key="5">
    <source>
        <dbReference type="Proteomes" id="UP000799291"/>
    </source>
</evidence>
<feature type="compositionally biased region" description="Polar residues" evidence="1">
    <location>
        <begin position="191"/>
        <end position="216"/>
    </location>
</feature>
<organism evidence="4 5">
    <name type="scientific">Lentithecium fluviatile CBS 122367</name>
    <dbReference type="NCBI Taxonomy" id="1168545"/>
    <lineage>
        <taxon>Eukaryota</taxon>
        <taxon>Fungi</taxon>
        <taxon>Dikarya</taxon>
        <taxon>Ascomycota</taxon>
        <taxon>Pezizomycotina</taxon>
        <taxon>Dothideomycetes</taxon>
        <taxon>Pleosporomycetidae</taxon>
        <taxon>Pleosporales</taxon>
        <taxon>Massarineae</taxon>
        <taxon>Lentitheciaceae</taxon>
        <taxon>Lentithecium</taxon>
    </lineage>
</organism>
<feature type="chain" id="PRO_5026047362" description="Extracellular membrane protein CFEM domain-containing protein" evidence="3">
    <location>
        <begin position="18"/>
        <end position="338"/>
    </location>
</feature>
<accession>A0A6G1IF37</accession>
<dbReference type="Proteomes" id="UP000799291">
    <property type="component" value="Unassembled WGS sequence"/>
</dbReference>
<dbReference type="CDD" id="cd12087">
    <property type="entry name" value="TM_EGFR-like"/>
    <property type="match status" value="1"/>
</dbReference>
<reference evidence="4" key="1">
    <citation type="journal article" date="2020" name="Stud. Mycol.">
        <title>101 Dothideomycetes genomes: a test case for predicting lifestyles and emergence of pathogens.</title>
        <authorList>
            <person name="Haridas S."/>
            <person name="Albert R."/>
            <person name="Binder M."/>
            <person name="Bloem J."/>
            <person name="Labutti K."/>
            <person name="Salamov A."/>
            <person name="Andreopoulos B."/>
            <person name="Baker S."/>
            <person name="Barry K."/>
            <person name="Bills G."/>
            <person name="Bluhm B."/>
            <person name="Cannon C."/>
            <person name="Castanera R."/>
            <person name="Culley D."/>
            <person name="Daum C."/>
            <person name="Ezra D."/>
            <person name="Gonzalez J."/>
            <person name="Henrissat B."/>
            <person name="Kuo A."/>
            <person name="Liang C."/>
            <person name="Lipzen A."/>
            <person name="Lutzoni F."/>
            <person name="Magnuson J."/>
            <person name="Mondo S."/>
            <person name="Nolan M."/>
            <person name="Ohm R."/>
            <person name="Pangilinan J."/>
            <person name="Park H.-J."/>
            <person name="Ramirez L."/>
            <person name="Alfaro M."/>
            <person name="Sun H."/>
            <person name="Tritt A."/>
            <person name="Yoshinaga Y."/>
            <person name="Zwiers L.-H."/>
            <person name="Turgeon B."/>
            <person name="Goodwin S."/>
            <person name="Spatafora J."/>
            <person name="Crous P."/>
            <person name="Grigoriev I."/>
        </authorList>
    </citation>
    <scope>NUCLEOTIDE SEQUENCE</scope>
    <source>
        <strain evidence="4">CBS 122367</strain>
    </source>
</reference>
<keyword evidence="5" id="KW-1185">Reference proteome</keyword>
<evidence type="ECO:0008006" key="6">
    <source>
        <dbReference type="Google" id="ProtNLM"/>
    </source>
</evidence>
<evidence type="ECO:0000256" key="1">
    <source>
        <dbReference type="SAM" id="MobiDB-lite"/>
    </source>
</evidence>
<feature type="transmembrane region" description="Helical" evidence="2">
    <location>
        <begin position="243"/>
        <end position="265"/>
    </location>
</feature>
<feature type="compositionally biased region" description="Pro residues" evidence="1">
    <location>
        <begin position="176"/>
        <end position="185"/>
    </location>
</feature>
<dbReference type="PANTHER" id="PTHR16861">
    <property type="entry name" value="GLYCOPROTEIN 38"/>
    <property type="match status" value="1"/>
</dbReference>
<feature type="compositionally biased region" description="Basic and acidic residues" evidence="1">
    <location>
        <begin position="111"/>
        <end position="148"/>
    </location>
</feature>
<dbReference type="AlphaFoldDB" id="A0A6G1IF37"/>
<feature type="region of interest" description="Disordered" evidence="1">
    <location>
        <begin position="111"/>
        <end position="237"/>
    </location>
</feature>
<protein>
    <recommendedName>
        <fullName evidence="6">Extracellular membrane protein CFEM domain-containing protein</fullName>
    </recommendedName>
</protein>
<keyword evidence="2" id="KW-1133">Transmembrane helix</keyword>
<sequence length="338" mass="36266">MRSALLVLPLFLTAATADEGCKNTQNPPPLPRCTEKYLRDGDVKGACLTNLREICLRDGTEELFDKHGDCLLHDCPEGRDRQNIIDTFQNECNAAARLIAKIDGDFGKYLEEQDEGNDKTSTESRRDKTETESRDNKTTESRDDKTTESSKATSTTSSTEESSSTTSESSTSTDSPIPPSQPHPGPTSTTATPQNPTSTNLAQSSTASVSAPITSVTPTATKTPLPPPMAKPHDNTTLSKSQIAGVTAGGIAALAVAIGSVIFVIRRRRKRSATQSSAPLSSTGLTYMTDRFGNIHTSEWTEPHSAVGVPPPVGISEPQVGYVQRTSLRRNPDMGINF</sequence>
<keyword evidence="2" id="KW-0472">Membrane</keyword>
<name>A0A6G1IF37_9PLEO</name>